<dbReference type="EMBL" id="JAVTTO010000004">
    <property type="protein sequence ID" value="MDT7832785.1"/>
    <property type="molecule type" value="Genomic_DNA"/>
</dbReference>
<gene>
    <name evidence="1" type="ORF">RQM59_10370</name>
</gene>
<organism evidence="1 2">
    <name type="scientific">Asprobacillus argus</name>
    <dbReference type="NCBI Taxonomy" id="3076534"/>
    <lineage>
        <taxon>Bacteria</taxon>
        <taxon>Pseudomonadati</taxon>
        <taxon>Bacteroidota</taxon>
        <taxon>Flavobacteriia</taxon>
        <taxon>Flavobacteriales</taxon>
        <taxon>Flavobacteriaceae</taxon>
        <taxon>Asprobacillus</taxon>
    </lineage>
</organism>
<dbReference type="Gene3D" id="2.40.128.590">
    <property type="entry name" value="CpcT/CpeT domain"/>
    <property type="match status" value="1"/>
</dbReference>
<dbReference type="InterPro" id="IPR038672">
    <property type="entry name" value="CpcT/CpeT_sf"/>
</dbReference>
<proteinExistence type="predicted"/>
<name>A0ABU3LGL0_9FLAO</name>
<dbReference type="Proteomes" id="UP001257277">
    <property type="component" value="Unassembled WGS sequence"/>
</dbReference>
<dbReference type="GO" id="GO:0016829">
    <property type="term" value="F:lyase activity"/>
    <property type="evidence" value="ECO:0007669"/>
    <property type="project" value="UniProtKB-KW"/>
</dbReference>
<evidence type="ECO:0000313" key="1">
    <source>
        <dbReference type="EMBL" id="MDT7832785.1"/>
    </source>
</evidence>
<comment type="caution">
    <text evidence="1">The sequence shown here is derived from an EMBL/GenBank/DDBJ whole genome shotgun (WGS) entry which is preliminary data.</text>
</comment>
<dbReference type="RefSeq" id="WP_349242038.1">
    <property type="nucleotide sequence ID" value="NZ_JAVTTO010000004.1"/>
</dbReference>
<protein>
    <submittedName>
        <fullName evidence="1">CpcT/CpeT family chromophore lyase</fullName>
    </submittedName>
</protein>
<dbReference type="InterPro" id="IPR010404">
    <property type="entry name" value="CpcT/CpeT"/>
</dbReference>
<sequence length="97" mass="11429">MKRLLFLLAILLGLSSCKNEQKPDVELNELFAIMQGSFNSEAQAKIDSSYYNISLHMYPIWRDKGNYLYVEQALNSMQNRPYRQRVYKVTRLNDSVF</sequence>
<keyword evidence="2" id="KW-1185">Reference proteome</keyword>
<keyword evidence="1" id="KW-0456">Lyase</keyword>
<dbReference type="PROSITE" id="PS51257">
    <property type="entry name" value="PROKAR_LIPOPROTEIN"/>
    <property type="match status" value="1"/>
</dbReference>
<accession>A0ABU3LGL0</accession>
<evidence type="ECO:0000313" key="2">
    <source>
        <dbReference type="Proteomes" id="UP001257277"/>
    </source>
</evidence>
<dbReference type="Pfam" id="PF06206">
    <property type="entry name" value="CpeT"/>
    <property type="match status" value="1"/>
</dbReference>
<reference evidence="1 2" key="1">
    <citation type="submission" date="2023-09" db="EMBL/GenBank/DDBJ databases">
        <title>Novel taxa isolated from Blanes Bay.</title>
        <authorList>
            <person name="Rey-Velasco X."/>
            <person name="Lucena T."/>
        </authorList>
    </citation>
    <scope>NUCLEOTIDE SEQUENCE [LARGE SCALE GENOMIC DNA]</scope>
    <source>
        <strain evidence="1 2">S356</strain>
    </source>
</reference>